<evidence type="ECO:0000256" key="1">
    <source>
        <dbReference type="SAM" id="Coils"/>
    </source>
</evidence>
<dbReference type="Proteomes" id="UP000232003">
    <property type="component" value="Chromosome"/>
</dbReference>
<organism evidence="2 3">
    <name type="scientific">Nostoc flagelliforme CCNUN1</name>
    <dbReference type="NCBI Taxonomy" id="2038116"/>
    <lineage>
        <taxon>Bacteria</taxon>
        <taxon>Bacillati</taxon>
        <taxon>Cyanobacteriota</taxon>
        <taxon>Cyanophyceae</taxon>
        <taxon>Nostocales</taxon>
        <taxon>Nostocaceae</taxon>
        <taxon>Nostoc</taxon>
    </lineage>
</organism>
<keyword evidence="1" id="KW-0175">Coiled coil</keyword>
<accession>A0A2K8SM32</accession>
<dbReference type="RefSeq" id="WP_100898412.1">
    <property type="nucleotide sequence ID" value="NZ_CAWNNC010000001.1"/>
</dbReference>
<sequence length="213" mass="23575">MLNLDYLKQQAREMAAEAARAHKEAEAAQKAIDDAETFKKVSALKTLQALGGAVQKLIKHGLLSNNHSQTYLNQYVKVYGRDKAINEYLRLATLLLSQENFGVETTTARYGNGGLLWKGQSYKSAEELHVAVQELIGEDPLESVQWIYSILDSVFSDDPGAIVSACSTGERFEGFANLYRREVEAAKQPPYIPNISDITVEDAMLISSFLGQL</sequence>
<name>A0A2K8SM32_9NOSO</name>
<evidence type="ECO:0000313" key="3">
    <source>
        <dbReference type="Proteomes" id="UP000232003"/>
    </source>
</evidence>
<dbReference type="EMBL" id="CP024785">
    <property type="protein sequence ID" value="AUB36489.1"/>
    <property type="molecule type" value="Genomic_DNA"/>
</dbReference>
<dbReference type="KEGG" id="nfl:COO91_02401"/>
<dbReference type="AlphaFoldDB" id="A0A2K8SM32"/>
<dbReference type="OrthoDB" id="488553at2"/>
<proteinExistence type="predicted"/>
<keyword evidence="3" id="KW-1185">Reference proteome</keyword>
<reference evidence="2 3" key="1">
    <citation type="submission" date="2017-11" db="EMBL/GenBank/DDBJ databases">
        <title>Complete genome of a free-living desiccation-tolerant cyanobacterium and its photosynthetic adaptation to extreme terrestrial habitat.</title>
        <authorList>
            <person name="Shang J."/>
        </authorList>
    </citation>
    <scope>NUCLEOTIDE SEQUENCE [LARGE SCALE GENOMIC DNA]</scope>
    <source>
        <strain evidence="2 3">CCNUN1</strain>
    </source>
</reference>
<evidence type="ECO:0000313" key="2">
    <source>
        <dbReference type="EMBL" id="AUB36489.1"/>
    </source>
</evidence>
<protein>
    <submittedName>
        <fullName evidence="2">Uncharacterized protein</fullName>
    </submittedName>
</protein>
<feature type="coiled-coil region" evidence="1">
    <location>
        <begin position="4"/>
        <end position="31"/>
    </location>
</feature>
<gene>
    <name evidence="2" type="ORF">COO91_02401</name>
</gene>